<dbReference type="RefSeq" id="XP_059606611.1">
    <property type="nucleotide sequence ID" value="XM_059745835.1"/>
</dbReference>
<name>A0AAJ8C1U9_ASPNG</name>
<protein>
    <submittedName>
        <fullName evidence="2">Uncharacterized protein</fullName>
    </submittedName>
</protein>
<gene>
    <name evidence="2" type="ORF">An18g05530</name>
</gene>
<dbReference type="AlphaFoldDB" id="A0AAJ8C1U9"/>
<feature type="region of interest" description="Disordered" evidence="1">
    <location>
        <begin position="155"/>
        <end position="180"/>
    </location>
</feature>
<sequence length="180" mass="19075">MAAVRAKKVVLERSSRRSKAARNVGSWGTGTKGWMVGIEQMDSADSGAGVDEGMVVLPTDPGGPGVAWSDGLGEPAGDSANFCFLNASAWRLGGPRRRLGRSLAQSGSLVHEHLKDTAGVPMLLRVAFRSLEHGVIVADQDQDVRAYYTTEAGRSSAVDCGSETESGNDNKRNLEKMQQG</sequence>
<proteinExistence type="predicted"/>
<organism evidence="2">
    <name type="scientific">Aspergillus niger</name>
    <dbReference type="NCBI Taxonomy" id="5061"/>
    <lineage>
        <taxon>Eukaryota</taxon>
        <taxon>Fungi</taxon>
        <taxon>Dikarya</taxon>
        <taxon>Ascomycota</taxon>
        <taxon>Pezizomycotina</taxon>
        <taxon>Eurotiomycetes</taxon>
        <taxon>Eurotiomycetidae</taxon>
        <taxon>Eurotiales</taxon>
        <taxon>Aspergillaceae</taxon>
        <taxon>Aspergillus</taxon>
        <taxon>Aspergillus subgen. Circumdati</taxon>
    </lineage>
</organism>
<evidence type="ECO:0000256" key="1">
    <source>
        <dbReference type="SAM" id="MobiDB-lite"/>
    </source>
</evidence>
<feature type="compositionally biased region" description="Basic and acidic residues" evidence="1">
    <location>
        <begin position="168"/>
        <end position="180"/>
    </location>
</feature>
<reference evidence="2" key="2">
    <citation type="submission" date="2025-08" db="UniProtKB">
        <authorList>
            <consortium name="RefSeq"/>
        </authorList>
    </citation>
    <scope>IDENTIFICATION</scope>
</reference>
<reference evidence="2" key="1">
    <citation type="submission" date="2025-02" db="EMBL/GenBank/DDBJ databases">
        <authorList>
            <consortium name="NCBI Genome Project"/>
        </authorList>
    </citation>
    <scope>NUCLEOTIDE SEQUENCE</scope>
</reference>
<accession>A0AAJ8C1U9</accession>
<dbReference type="GeneID" id="84593744"/>
<dbReference type="KEGG" id="ang:An18g05530"/>
<dbReference type="VEuPathDB" id="FungiDB:An18g05530"/>
<evidence type="ECO:0000313" key="2">
    <source>
        <dbReference type="RefSeq" id="XP_059606611.1"/>
    </source>
</evidence>